<sequence>MTQRIVDILEIINIDNNHAVKGVFLRIFQTSLNHGFGGNLVVKLCQQIHF</sequence>
<proteinExistence type="predicted"/>
<reference evidence="1" key="1">
    <citation type="submission" date="2019-08" db="EMBL/GenBank/DDBJ databases">
        <authorList>
            <person name="Kucharzyk K."/>
            <person name="Murdoch R.W."/>
            <person name="Higgins S."/>
            <person name="Loffler F."/>
        </authorList>
    </citation>
    <scope>NUCLEOTIDE SEQUENCE</scope>
</reference>
<dbReference type="AlphaFoldDB" id="A0A645AQ44"/>
<organism evidence="1">
    <name type="scientific">bioreactor metagenome</name>
    <dbReference type="NCBI Taxonomy" id="1076179"/>
    <lineage>
        <taxon>unclassified sequences</taxon>
        <taxon>metagenomes</taxon>
        <taxon>ecological metagenomes</taxon>
    </lineage>
</organism>
<evidence type="ECO:0000313" key="1">
    <source>
        <dbReference type="EMBL" id="MPM55209.1"/>
    </source>
</evidence>
<dbReference type="EMBL" id="VSSQ01015167">
    <property type="protein sequence ID" value="MPM55209.1"/>
    <property type="molecule type" value="Genomic_DNA"/>
</dbReference>
<accession>A0A645AQ44</accession>
<comment type="caution">
    <text evidence="1">The sequence shown here is derived from an EMBL/GenBank/DDBJ whole genome shotgun (WGS) entry which is preliminary data.</text>
</comment>
<protein>
    <submittedName>
        <fullName evidence="1">Uncharacterized protein</fullName>
    </submittedName>
</protein>
<gene>
    <name evidence="1" type="ORF">SDC9_102002</name>
</gene>
<name>A0A645AQ44_9ZZZZ</name>